<reference evidence="1" key="1">
    <citation type="submission" date="2023-03" db="EMBL/GenBank/DDBJ databases">
        <title>Massive genome expansion in bonnet fungi (Mycena s.s.) driven by repeated elements and novel gene families across ecological guilds.</title>
        <authorList>
            <consortium name="Lawrence Berkeley National Laboratory"/>
            <person name="Harder C.B."/>
            <person name="Miyauchi S."/>
            <person name="Viragh M."/>
            <person name="Kuo A."/>
            <person name="Thoen E."/>
            <person name="Andreopoulos B."/>
            <person name="Lu D."/>
            <person name="Skrede I."/>
            <person name="Drula E."/>
            <person name="Henrissat B."/>
            <person name="Morin E."/>
            <person name="Kohler A."/>
            <person name="Barry K."/>
            <person name="LaButti K."/>
            <person name="Morin E."/>
            <person name="Salamov A."/>
            <person name="Lipzen A."/>
            <person name="Mereny Z."/>
            <person name="Hegedus B."/>
            <person name="Baldrian P."/>
            <person name="Stursova M."/>
            <person name="Weitz H."/>
            <person name="Taylor A."/>
            <person name="Grigoriev I.V."/>
            <person name="Nagy L.G."/>
            <person name="Martin F."/>
            <person name="Kauserud H."/>
        </authorList>
    </citation>
    <scope>NUCLEOTIDE SEQUENCE</scope>
    <source>
        <strain evidence="1">CBHHK002</strain>
    </source>
</reference>
<name>A0AAD7F1Q2_9AGAR</name>
<organism evidence="1 2">
    <name type="scientific">Mycena albidolilacea</name>
    <dbReference type="NCBI Taxonomy" id="1033008"/>
    <lineage>
        <taxon>Eukaryota</taxon>
        <taxon>Fungi</taxon>
        <taxon>Dikarya</taxon>
        <taxon>Basidiomycota</taxon>
        <taxon>Agaricomycotina</taxon>
        <taxon>Agaricomycetes</taxon>
        <taxon>Agaricomycetidae</taxon>
        <taxon>Agaricales</taxon>
        <taxon>Marasmiineae</taxon>
        <taxon>Mycenaceae</taxon>
        <taxon>Mycena</taxon>
    </lineage>
</organism>
<evidence type="ECO:0000313" key="1">
    <source>
        <dbReference type="EMBL" id="KAJ7361702.1"/>
    </source>
</evidence>
<evidence type="ECO:0000313" key="2">
    <source>
        <dbReference type="Proteomes" id="UP001218218"/>
    </source>
</evidence>
<accession>A0AAD7F1Q2</accession>
<protein>
    <submittedName>
        <fullName evidence="1">Uncharacterized protein</fullName>
    </submittedName>
</protein>
<proteinExistence type="predicted"/>
<dbReference type="Proteomes" id="UP001218218">
    <property type="component" value="Unassembled WGS sequence"/>
</dbReference>
<keyword evidence="2" id="KW-1185">Reference proteome</keyword>
<comment type="caution">
    <text evidence="1">The sequence shown here is derived from an EMBL/GenBank/DDBJ whole genome shotgun (WGS) entry which is preliminary data.</text>
</comment>
<sequence length="217" mass="25399">MDEKTEFFSQYGVQWTEFARLEYFDLIKYTIIDPMHNLLLGVAKTQWYTRNTAKFYRELQFIHDFLERFEAPKWAGKLPLRVGEPAGGSLTADEYKLAVTGLWAVVIPIVWERFFKEAETEHNSALQRYDKKLTKYRTKMRAWEKGTRKSDPPTAPLMPVPRMQAGEQINFLRFATALKIFMYGAGAMKPNHHWAVHTPEQIRDYGPVLYLRTRATG</sequence>
<gene>
    <name evidence="1" type="ORF">DFH08DRAFT_911337</name>
</gene>
<dbReference type="EMBL" id="JARIHO010000005">
    <property type="protein sequence ID" value="KAJ7361702.1"/>
    <property type="molecule type" value="Genomic_DNA"/>
</dbReference>
<dbReference type="PANTHER" id="PTHR46579">
    <property type="entry name" value="F5/8 TYPE C DOMAIN-CONTAINING PROTEIN-RELATED"/>
    <property type="match status" value="1"/>
</dbReference>
<dbReference type="AlphaFoldDB" id="A0AAD7F1Q2"/>
<dbReference type="PANTHER" id="PTHR46579:SF2">
    <property type="entry name" value="C2H2-TYPE DOMAIN-CONTAINING PROTEIN"/>
    <property type="match status" value="1"/>
</dbReference>